<dbReference type="InterPro" id="IPR029016">
    <property type="entry name" value="GAF-like_dom_sf"/>
</dbReference>
<dbReference type="PANTHER" id="PTHR43156">
    <property type="entry name" value="STAGE II SPORULATION PROTEIN E-RELATED"/>
    <property type="match status" value="1"/>
</dbReference>
<keyword evidence="6" id="KW-1185">Reference proteome</keyword>
<evidence type="ECO:0000259" key="3">
    <source>
        <dbReference type="SMART" id="SM00065"/>
    </source>
</evidence>
<dbReference type="SUPFAM" id="SSF81606">
    <property type="entry name" value="PP2C-like"/>
    <property type="match status" value="1"/>
</dbReference>
<feature type="compositionally biased region" description="Basic and acidic residues" evidence="2">
    <location>
        <begin position="1"/>
        <end position="19"/>
    </location>
</feature>
<dbReference type="InterPro" id="IPR036457">
    <property type="entry name" value="PPM-type-like_dom_sf"/>
</dbReference>
<sequence>MAPDENARDRPRRDAEPERGGPLADALAQARGQLDGLLDAVTAIGSHLELDTVLRRIVTTAMELVDARYGALGILDEDGRLLAQFIPMGLTDAEKKALDGVPLPHGRGLLGRLIRSPEPLRVDDIAAHPDAAGFPRGHPPMKTLLGVAIRVRGRVYGDLYLADRHDGRPFDDQDEALVTALAGAAGVAIDNARLVDRIRSDAERFQRLLLPTLPDLAPFDAAAVYQPATAPGHIGGDWYDAVLLPDHACATVIGDVVGHDLHAAAAMAQIRSMLRALLYDLRTPPSAVLTQLDRTIHAITDLPPATVCLARIEPAGSPWTLHWSNAGHPPPLVLARGGARYLDADPGLPLGVDPDQPRPDHTFPLPADATVLFFTDGLVEHPAHGLDNRLDALAALATAHADEPLGDLCRTLTAHHPGDGHDDIALLAVRTPS</sequence>
<evidence type="ECO:0000259" key="4">
    <source>
        <dbReference type="SMART" id="SM00331"/>
    </source>
</evidence>
<dbReference type="SUPFAM" id="SSF55781">
    <property type="entry name" value="GAF domain-like"/>
    <property type="match status" value="1"/>
</dbReference>
<comment type="caution">
    <text evidence="5">The sequence shown here is derived from an EMBL/GenBank/DDBJ whole genome shotgun (WGS) entry which is preliminary data.</text>
</comment>
<protein>
    <recommendedName>
        <fullName evidence="7">Serine phosphatase RsbU, regulator of sigma subunit</fullName>
    </recommendedName>
</protein>
<dbReference type="EMBL" id="BAABHS010000008">
    <property type="protein sequence ID" value="GAA4961170.1"/>
    <property type="molecule type" value="Genomic_DNA"/>
</dbReference>
<reference evidence="6" key="1">
    <citation type="journal article" date="2019" name="Int. J. Syst. Evol. Microbiol.">
        <title>The Global Catalogue of Microorganisms (GCM) 10K type strain sequencing project: providing services to taxonomists for standard genome sequencing and annotation.</title>
        <authorList>
            <consortium name="The Broad Institute Genomics Platform"/>
            <consortium name="The Broad Institute Genome Sequencing Center for Infectious Disease"/>
            <person name="Wu L."/>
            <person name="Ma J."/>
        </authorList>
    </citation>
    <scope>NUCLEOTIDE SEQUENCE [LARGE SCALE GENOMIC DNA]</scope>
    <source>
        <strain evidence="6">JCM 17986</strain>
    </source>
</reference>
<keyword evidence="1" id="KW-0378">Hydrolase</keyword>
<dbReference type="RefSeq" id="WP_345675544.1">
    <property type="nucleotide sequence ID" value="NZ_BAABHS010000008.1"/>
</dbReference>
<dbReference type="Pfam" id="PF07228">
    <property type="entry name" value="SpoIIE"/>
    <property type="match status" value="1"/>
</dbReference>
<dbReference type="Gene3D" id="3.30.450.40">
    <property type="match status" value="1"/>
</dbReference>
<dbReference type="InterPro" id="IPR001932">
    <property type="entry name" value="PPM-type_phosphatase-like_dom"/>
</dbReference>
<dbReference type="SMART" id="SM00065">
    <property type="entry name" value="GAF"/>
    <property type="match status" value="1"/>
</dbReference>
<dbReference type="InterPro" id="IPR052016">
    <property type="entry name" value="Bact_Sigma-Reg"/>
</dbReference>
<proteinExistence type="predicted"/>
<dbReference type="Gene3D" id="3.60.40.10">
    <property type="entry name" value="PPM-type phosphatase domain"/>
    <property type="match status" value="1"/>
</dbReference>
<dbReference type="PANTHER" id="PTHR43156:SF2">
    <property type="entry name" value="STAGE II SPORULATION PROTEIN E"/>
    <property type="match status" value="1"/>
</dbReference>
<feature type="region of interest" description="Disordered" evidence="2">
    <location>
        <begin position="1"/>
        <end position="21"/>
    </location>
</feature>
<evidence type="ECO:0000256" key="2">
    <source>
        <dbReference type="SAM" id="MobiDB-lite"/>
    </source>
</evidence>
<dbReference type="InterPro" id="IPR003018">
    <property type="entry name" value="GAF"/>
</dbReference>
<name>A0ABP9H460_9ACTN</name>
<evidence type="ECO:0000256" key="1">
    <source>
        <dbReference type="ARBA" id="ARBA00022801"/>
    </source>
</evidence>
<organism evidence="5 6">
    <name type="scientific">Yinghuangia aomiensis</name>
    <dbReference type="NCBI Taxonomy" id="676205"/>
    <lineage>
        <taxon>Bacteria</taxon>
        <taxon>Bacillati</taxon>
        <taxon>Actinomycetota</taxon>
        <taxon>Actinomycetes</taxon>
        <taxon>Kitasatosporales</taxon>
        <taxon>Streptomycetaceae</taxon>
        <taxon>Yinghuangia</taxon>
    </lineage>
</organism>
<accession>A0ABP9H460</accession>
<feature type="domain" description="GAF" evidence="3">
    <location>
        <begin position="49"/>
        <end position="199"/>
    </location>
</feature>
<feature type="domain" description="PPM-type phosphatase" evidence="4">
    <location>
        <begin position="219"/>
        <end position="431"/>
    </location>
</feature>
<dbReference type="Proteomes" id="UP001500466">
    <property type="component" value="Unassembled WGS sequence"/>
</dbReference>
<dbReference type="Pfam" id="PF13185">
    <property type="entry name" value="GAF_2"/>
    <property type="match status" value="1"/>
</dbReference>
<evidence type="ECO:0000313" key="6">
    <source>
        <dbReference type="Proteomes" id="UP001500466"/>
    </source>
</evidence>
<evidence type="ECO:0000313" key="5">
    <source>
        <dbReference type="EMBL" id="GAA4961170.1"/>
    </source>
</evidence>
<dbReference type="SMART" id="SM00331">
    <property type="entry name" value="PP2C_SIG"/>
    <property type="match status" value="1"/>
</dbReference>
<gene>
    <name evidence="5" type="ORF">GCM10023205_25730</name>
</gene>
<evidence type="ECO:0008006" key="7">
    <source>
        <dbReference type="Google" id="ProtNLM"/>
    </source>
</evidence>